<feature type="transmembrane region" description="Helical" evidence="2">
    <location>
        <begin position="121"/>
        <end position="142"/>
    </location>
</feature>
<dbReference type="Pfam" id="PF13439">
    <property type="entry name" value="Glyco_transf_4"/>
    <property type="match status" value="1"/>
</dbReference>
<evidence type="ECO:0000313" key="6">
    <source>
        <dbReference type="Proteomes" id="UP000285655"/>
    </source>
</evidence>
<keyword evidence="2" id="KW-0812">Transmembrane</keyword>
<sequence length="386" mass="44840">MRKNKKKILWFTWKDMQHPQAGGAELVNEELAKRLVRDGCEVTFVVGGFSGGKSEEVENGYKIIRLGNRWTLYWQAYRYYKKNLRGWADIVIEEVNTIPFFTRFYVKEKRILIIYQLCREIWFHQMFFPLSLIGFLLEPFYIRLLRKDKVITISESSKKDLRKMGFEKEQIEIISVGIETEPLHSLLEVKKYTDLTVLSLGAIRGMKRTQEQIEAFTLAKEKIPKLKMKIAGGGSGKYYEKMRQQIAGNPYAKDIEYLGRVSEKEKVDLMQKCHLILVTSLKEGWGLIVTEANSQGTPAIVYNVDGLRDSVKDGITGIVCKINSPKDMAGNIVKLLKDKNKYENFRKNGWEWSKEINFDKCYKDFIKINREKAGRKRTEKLSASVN</sequence>
<proteinExistence type="predicted"/>
<feature type="domain" description="Glycosyltransferase subfamily 4-like N-terminal" evidence="4">
    <location>
        <begin position="22"/>
        <end position="181"/>
    </location>
</feature>
<keyword evidence="1 5" id="KW-0808">Transferase</keyword>
<dbReference type="Proteomes" id="UP000285655">
    <property type="component" value="Unassembled WGS sequence"/>
</dbReference>
<dbReference type="SUPFAM" id="SSF53756">
    <property type="entry name" value="UDP-Glycosyltransferase/glycogen phosphorylase"/>
    <property type="match status" value="1"/>
</dbReference>
<dbReference type="PANTHER" id="PTHR46401">
    <property type="entry name" value="GLYCOSYLTRANSFERASE WBBK-RELATED"/>
    <property type="match status" value="1"/>
</dbReference>
<organism evidence="5 6">
    <name type="scientific">candidate division WS5 bacterium</name>
    <dbReference type="NCBI Taxonomy" id="2093353"/>
    <lineage>
        <taxon>Bacteria</taxon>
        <taxon>candidate division WS5</taxon>
    </lineage>
</organism>
<comment type="caution">
    <text evidence="5">The sequence shown here is derived from an EMBL/GenBank/DDBJ whole genome shotgun (WGS) entry which is preliminary data.</text>
</comment>
<name>A0A419DBK5_9BACT</name>
<dbReference type="AlphaFoldDB" id="A0A419DBK5"/>
<evidence type="ECO:0000259" key="3">
    <source>
        <dbReference type="Pfam" id="PF00534"/>
    </source>
</evidence>
<gene>
    <name evidence="5" type="ORF">C4544_05015</name>
</gene>
<evidence type="ECO:0000313" key="5">
    <source>
        <dbReference type="EMBL" id="RJO60536.1"/>
    </source>
</evidence>
<dbReference type="Pfam" id="PF00534">
    <property type="entry name" value="Glycos_transf_1"/>
    <property type="match status" value="1"/>
</dbReference>
<feature type="domain" description="Glycosyl transferase family 1" evidence="3">
    <location>
        <begin position="192"/>
        <end position="350"/>
    </location>
</feature>
<dbReference type="InterPro" id="IPR001296">
    <property type="entry name" value="Glyco_trans_1"/>
</dbReference>
<dbReference type="EMBL" id="QZJW01000044">
    <property type="protein sequence ID" value="RJO60536.1"/>
    <property type="molecule type" value="Genomic_DNA"/>
</dbReference>
<protein>
    <submittedName>
        <fullName evidence="5">Glycosyltransferase family 1 protein</fullName>
    </submittedName>
</protein>
<reference evidence="5 6" key="1">
    <citation type="journal article" date="2017" name="ISME J.">
        <title>Energy and carbon metabolisms in a deep terrestrial subsurface fluid microbial community.</title>
        <authorList>
            <person name="Momper L."/>
            <person name="Jungbluth S.P."/>
            <person name="Lee M.D."/>
            <person name="Amend J.P."/>
        </authorList>
    </citation>
    <scope>NUCLEOTIDE SEQUENCE [LARGE SCALE GENOMIC DNA]</scope>
    <source>
        <strain evidence="5">SURF_29</strain>
    </source>
</reference>
<dbReference type="PANTHER" id="PTHR46401:SF2">
    <property type="entry name" value="GLYCOSYLTRANSFERASE WBBK-RELATED"/>
    <property type="match status" value="1"/>
</dbReference>
<dbReference type="CDD" id="cd03801">
    <property type="entry name" value="GT4_PimA-like"/>
    <property type="match status" value="1"/>
</dbReference>
<accession>A0A419DBK5</accession>
<keyword evidence="2" id="KW-1133">Transmembrane helix</keyword>
<dbReference type="Gene3D" id="3.40.50.2000">
    <property type="entry name" value="Glycogen Phosphorylase B"/>
    <property type="match status" value="2"/>
</dbReference>
<keyword evidence="2" id="KW-0472">Membrane</keyword>
<dbReference type="GO" id="GO:0009103">
    <property type="term" value="P:lipopolysaccharide biosynthetic process"/>
    <property type="evidence" value="ECO:0007669"/>
    <property type="project" value="TreeGrafter"/>
</dbReference>
<evidence type="ECO:0000256" key="2">
    <source>
        <dbReference type="SAM" id="Phobius"/>
    </source>
</evidence>
<evidence type="ECO:0000256" key="1">
    <source>
        <dbReference type="ARBA" id="ARBA00022679"/>
    </source>
</evidence>
<dbReference type="InterPro" id="IPR028098">
    <property type="entry name" value="Glyco_trans_4-like_N"/>
</dbReference>
<evidence type="ECO:0000259" key="4">
    <source>
        <dbReference type="Pfam" id="PF13439"/>
    </source>
</evidence>
<dbReference type="GO" id="GO:0016757">
    <property type="term" value="F:glycosyltransferase activity"/>
    <property type="evidence" value="ECO:0007669"/>
    <property type="project" value="InterPro"/>
</dbReference>